<accession>A0A6I6C9E1</accession>
<keyword evidence="1" id="KW-1133">Transmembrane helix</keyword>
<organism evidence="2 3">
    <name type="scientific">Spiroplasma tabanidicola</name>
    <dbReference type="NCBI Taxonomy" id="324079"/>
    <lineage>
        <taxon>Bacteria</taxon>
        <taxon>Bacillati</taxon>
        <taxon>Mycoplasmatota</taxon>
        <taxon>Mollicutes</taxon>
        <taxon>Entomoplasmatales</taxon>
        <taxon>Spiroplasmataceae</taxon>
        <taxon>Spiroplasma</taxon>
    </lineage>
</organism>
<reference evidence="2 3" key="1">
    <citation type="submission" date="2019-11" db="EMBL/GenBank/DDBJ databases">
        <title>Complete genome sequence of Spiroplasma tabanidicola TAUS-1 (DSM 22603).</title>
        <authorList>
            <person name="Huang C.-T."/>
            <person name="Lin Y.-C."/>
            <person name="Kuo C.-H."/>
        </authorList>
    </citation>
    <scope>NUCLEOTIDE SEQUENCE [LARGE SCALE GENOMIC DNA]</scope>
    <source>
        <strain evidence="2 3">TAUS-1</strain>
    </source>
</reference>
<feature type="transmembrane region" description="Helical" evidence="1">
    <location>
        <begin position="6"/>
        <end position="28"/>
    </location>
</feature>
<dbReference type="EMBL" id="CP046276">
    <property type="protein sequence ID" value="QGS52069.1"/>
    <property type="molecule type" value="Genomic_DNA"/>
</dbReference>
<sequence>MLVKIFVPLILSIIFLVIGIIIKIFIVNKKNFSLSITKKGFFGNFIRNLPVAFYTCSIFILLFCIISPLML</sequence>
<feature type="transmembrane region" description="Helical" evidence="1">
    <location>
        <begin position="49"/>
        <end position="70"/>
    </location>
</feature>
<evidence type="ECO:0000313" key="3">
    <source>
        <dbReference type="Proteomes" id="UP000424468"/>
    </source>
</evidence>
<proteinExistence type="predicted"/>
<name>A0A6I6C9E1_9MOLU</name>
<keyword evidence="3" id="KW-1185">Reference proteome</keyword>
<dbReference type="KEGG" id="stab:STABA_v1c07120"/>
<evidence type="ECO:0000256" key="1">
    <source>
        <dbReference type="SAM" id="Phobius"/>
    </source>
</evidence>
<keyword evidence="1" id="KW-0472">Membrane</keyword>
<evidence type="ECO:0000313" key="2">
    <source>
        <dbReference type="EMBL" id="QGS52069.1"/>
    </source>
</evidence>
<dbReference type="AlphaFoldDB" id="A0A6I6C9E1"/>
<gene>
    <name evidence="2" type="ORF">STABA_v1c07120</name>
</gene>
<keyword evidence="1" id="KW-0812">Transmembrane</keyword>
<protein>
    <submittedName>
        <fullName evidence="2">Uncharacterized protein</fullName>
    </submittedName>
</protein>
<dbReference type="Proteomes" id="UP000424468">
    <property type="component" value="Chromosome"/>
</dbReference>